<dbReference type="Gene3D" id="2.40.50.910">
    <property type="entry name" value="Type VII secretion system EccB, repeat 3 domain"/>
    <property type="match status" value="1"/>
</dbReference>
<dbReference type="PANTHER" id="PTHR40765">
    <property type="entry name" value="ESX-2 SECRETION SYSTEM ATPASE ECCB2"/>
    <property type="match status" value="1"/>
</dbReference>
<organism evidence="10 11">
    <name type="scientific">Mycolicibacterium duvalii</name>
    <dbReference type="NCBI Taxonomy" id="39688"/>
    <lineage>
        <taxon>Bacteria</taxon>
        <taxon>Bacillati</taxon>
        <taxon>Actinomycetota</taxon>
        <taxon>Actinomycetes</taxon>
        <taxon>Mycobacteriales</taxon>
        <taxon>Mycobacteriaceae</taxon>
        <taxon>Mycolicibacterium</taxon>
    </lineage>
</organism>
<dbReference type="Pfam" id="PF05108">
    <property type="entry name" value="T7SS_ESX1_EccB"/>
    <property type="match status" value="1"/>
</dbReference>
<dbReference type="GO" id="GO:0005524">
    <property type="term" value="F:ATP binding"/>
    <property type="evidence" value="ECO:0007669"/>
    <property type="project" value="UniProtKB-KW"/>
</dbReference>
<keyword evidence="3" id="KW-1003">Cell membrane</keyword>
<comment type="subcellular location">
    <subcellularLocation>
        <location evidence="1">Cell membrane</location>
        <topology evidence="1">Single-pass membrane protein</topology>
    </subcellularLocation>
</comment>
<dbReference type="PANTHER" id="PTHR40765:SF2">
    <property type="entry name" value="ESX-2 SECRETION SYSTEM ATPASE ECCB2"/>
    <property type="match status" value="1"/>
</dbReference>
<evidence type="ECO:0000256" key="1">
    <source>
        <dbReference type="ARBA" id="ARBA00004162"/>
    </source>
</evidence>
<evidence type="ECO:0000256" key="8">
    <source>
        <dbReference type="ARBA" id="ARBA00022989"/>
    </source>
</evidence>
<dbReference type="GO" id="GO:0005886">
    <property type="term" value="C:plasma membrane"/>
    <property type="evidence" value="ECO:0007669"/>
    <property type="project" value="UniProtKB-SubCell"/>
</dbReference>
<gene>
    <name evidence="10" type="ORF">MDUV_33120</name>
</gene>
<dbReference type="KEGG" id="mdu:MDUV_33120"/>
<keyword evidence="7" id="KW-0067">ATP-binding</keyword>
<dbReference type="NCBIfam" id="TIGR03919">
    <property type="entry name" value="T7SS_EccB"/>
    <property type="match status" value="1"/>
</dbReference>
<keyword evidence="9" id="KW-0472">Membrane</keyword>
<evidence type="ECO:0000256" key="7">
    <source>
        <dbReference type="ARBA" id="ARBA00022840"/>
    </source>
</evidence>
<proteinExistence type="inferred from homology"/>
<dbReference type="OrthoDB" id="3847604at2"/>
<keyword evidence="8" id="KW-1133">Transmembrane helix</keyword>
<dbReference type="InterPro" id="IPR007795">
    <property type="entry name" value="T7SS_EccB"/>
</dbReference>
<dbReference type="RefSeq" id="WP_098004193.1">
    <property type="nucleotide sequence ID" value="NZ_AP022563.1"/>
</dbReference>
<evidence type="ECO:0000313" key="11">
    <source>
        <dbReference type="Proteomes" id="UP000467006"/>
    </source>
</evidence>
<comment type="similarity">
    <text evidence="2">Belongs to the EccB family.</text>
</comment>
<evidence type="ECO:0000256" key="5">
    <source>
        <dbReference type="ARBA" id="ARBA00022741"/>
    </source>
</evidence>
<dbReference type="InterPro" id="IPR042485">
    <property type="entry name" value="T7SS_EccB_R3"/>
</dbReference>
<dbReference type="GO" id="GO:0016787">
    <property type="term" value="F:hydrolase activity"/>
    <property type="evidence" value="ECO:0007669"/>
    <property type="project" value="UniProtKB-KW"/>
</dbReference>
<keyword evidence="5" id="KW-0547">Nucleotide-binding</keyword>
<sequence>MAEQSTRLQVSGHRFLARRMQHALVRADVRMIDDPLRAQALSLTGGTVAALIAVAVCAVLALLGPAGGIGGAPIVVVPQTGALYVTVEDTLHPVPNLASARLVTGSAGDPKPVSQRAVDSAPRGPALGIPGAPAHLAPPLSPEESDWTVCDDRRGDTIVGVGTPEGPDAAPGRHALVAVRGNPAATYLLHDGWRSRVDLRHPAVVRALELDGFVPQMVSQLLLAAVPEAAPIAPPQIPAVGTPGPPALGGLPVGAVFAVDVSVGRQDRYVVLTDGVQRIGQVAADLIRYTDARVGDRMPVLAPDIVGPLPIRTSLAVGTFPDRGGIEPAPVLCARWHADPAVGTSHSTLMFADALPSAWTSRRLAQADGDGPAVDAVAIPSGRSVDVRSVGLTGAGIGSRFLVTDSGMAFGIGDDDAAQRLGLSGPAVPAPWPVLSALPRGPELNRSAASVARDGAP</sequence>
<evidence type="ECO:0000256" key="4">
    <source>
        <dbReference type="ARBA" id="ARBA00022692"/>
    </source>
</evidence>
<keyword evidence="11" id="KW-1185">Reference proteome</keyword>
<evidence type="ECO:0000256" key="2">
    <source>
        <dbReference type="ARBA" id="ARBA00008149"/>
    </source>
</evidence>
<dbReference type="GO" id="GO:0005576">
    <property type="term" value="C:extracellular region"/>
    <property type="evidence" value="ECO:0007669"/>
    <property type="project" value="TreeGrafter"/>
</dbReference>
<dbReference type="Gene3D" id="3.30.2390.20">
    <property type="entry name" value="Type VII secretion system EccB, repeat 1 domain"/>
    <property type="match status" value="1"/>
</dbReference>
<dbReference type="Proteomes" id="UP000467006">
    <property type="component" value="Chromosome"/>
</dbReference>
<accession>A0A7I7K4Z6</accession>
<reference evidence="10 11" key="1">
    <citation type="journal article" date="2019" name="Emerg. Microbes Infect.">
        <title>Comprehensive subspecies identification of 175 nontuberculous mycobacteria species based on 7547 genomic profiles.</title>
        <authorList>
            <person name="Matsumoto Y."/>
            <person name="Kinjo T."/>
            <person name="Motooka D."/>
            <person name="Nabeya D."/>
            <person name="Jung N."/>
            <person name="Uechi K."/>
            <person name="Horii T."/>
            <person name="Iida T."/>
            <person name="Fujita J."/>
            <person name="Nakamura S."/>
        </authorList>
    </citation>
    <scope>NUCLEOTIDE SEQUENCE [LARGE SCALE GENOMIC DNA]</scope>
    <source>
        <strain evidence="10 11">JCM 6396</strain>
    </source>
</reference>
<name>A0A7I7K4Z6_9MYCO</name>
<protein>
    <submittedName>
        <fullName evidence="10">Type VII secretion protein EccB</fullName>
    </submittedName>
</protein>
<dbReference type="EMBL" id="AP022563">
    <property type="protein sequence ID" value="BBX18452.1"/>
    <property type="molecule type" value="Genomic_DNA"/>
</dbReference>
<keyword evidence="6" id="KW-0378">Hydrolase</keyword>
<dbReference type="AlphaFoldDB" id="A0A7I7K4Z6"/>
<evidence type="ECO:0000256" key="6">
    <source>
        <dbReference type="ARBA" id="ARBA00022801"/>
    </source>
</evidence>
<evidence type="ECO:0000256" key="9">
    <source>
        <dbReference type="ARBA" id="ARBA00023136"/>
    </source>
</evidence>
<dbReference type="InterPro" id="IPR044857">
    <property type="entry name" value="T7SS_EccB_R1"/>
</dbReference>
<evidence type="ECO:0000313" key="10">
    <source>
        <dbReference type="EMBL" id="BBX18452.1"/>
    </source>
</evidence>
<keyword evidence="4" id="KW-0812">Transmembrane</keyword>
<evidence type="ECO:0000256" key="3">
    <source>
        <dbReference type="ARBA" id="ARBA00022475"/>
    </source>
</evidence>